<dbReference type="InterPro" id="IPR014862">
    <property type="entry name" value="TrwC"/>
</dbReference>
<reference evidence="3 4" key="1">
    <citation type="submission" date="2020-04" db="EMBL/GenBank/DDBJ databases">
        <title>Description of novel Gluconacetobacter.</title>
        <authorList>
            <person name="Sombolestani A."/>
        </authorList>
    </citation>
    <scope>NUCLEOTIDE SEQUENCE [LARGE SCALE GENOMIC DNA]</scope>
    <source>
        <strain evidence="3 4">LMG 19747</strain>
    </source>
</reference>
<organism evidence="3 4">
    <name type="scientific">Gluconacetobacter sacchari</name>
    <dbReference type="NCBI Taxonomy" id="92759"/>
    <lineage>
        <taxon>Bacteria</taxon>
        <taxon>Pseudomonadati</taxon>
        <taxon>Pseudomonadota</taxon>
        <taxon>Alphaproteobacteria</taxon>
        <taxon>Acetobacterales</taxon>
        <taxon>Acetobacteraceae</taxon>
        <taxon>Gluconacetobacter</taxon>
    </lineage>
</organism>
<evidence type="ECO:0000256" key="1">
    <source>
        <dbReference type="SAM" id="MobiDB-lite"/>
    </source>
</evidence>
<name>A0A7W4IA02_9PROT</name>
<evidence type="ECO:0000313" key="3">
    <source>
        <dbReference type="EMBL" id="MBB2158993.1"/>
    </source>
</evidence>
<comment type="caution">
    <text evidence="3">The sequence shown here is derived from an EMBL/GenBank/DDBJ whole genome shotgun (WGS) entry which is preliminary data.</text>
</comment>
<dbReference type="SUPFAM" id="SSF55464">
    <property type="entry name" value="Origin of replication-binding domain, RBD-like"/>
    <property type="match status" value="1"/>
</dbReference>
<accession>A0A7W4IA02</accession>
<proteinExistence type="predicted"/>
<dbReference type="AlphaFoldDB" id="A0A7W4IA02"/>
<feature type="domain" description="TrwC relaxase" evidence="2">
    <location>
        <begin position="36"/>
        <end position="84"/>
    </location>
</feature>
<dbReference type="EMBL" id="JABEQJ010000002">
    <property type="protein sequence ID" value="MBB2158993.1"/>
    <property type="molecule type" value="Genomic_DNA"/>
</dbReference>
<dbReference type="RefSeq" id="WP_182995863.1">
    <property type="nucleotide sequence ID" value="NZ_JABEQJ010000002.1"/>
</dbReference>
<evidence type="ECO:0000313" key="4">
    <source>
        <dbReference type="Proteomes" id="UP000589085"/>
    </source>
</evidence>
<feature type="compositionally biased region" description="Polar residues" evidence="1">
    <location>
        <begin position="1"/>
        <end position="10"/>
    </location>
</feature>
<feature type="region of interest" description="Disordered" evidence="1">
    <location>
        <begin position="1"/>
        <end position="30"/>
    </location>
</feature>
<dbReference type="Proteomes" id="UP000589085">
    <property type="component" value="Unassembled WGS sequence"/>
</dbReference>
<protein>
    <submittedName>
        <fullName evidence="3">Relaxase domain-containing protein</fullName>
    </submittedName>
</protein>
<sequence length="109" mass="11720">MNAATATRTANPFRGSRREPPCPVERLNPDLASPRDLQFKAPKSVSILCAALTDDQREQIDKAQSQATALALEYAHKNGLTVTRRMALALGTGHPGHHLVIQVRSGPAA</sequence>
<dbReference type="Pfam" id="PF08751">
    <property type="entry name" value="TrwC"/>
    <property type="match status" value="1"/>
</dbReference>
<gene>
    <name evidence="3" type="ORF">HLH48_02185</name>
</gene>
<evidence type="ECO:0000259" key="2">
    <source>
        <dbReference type="Pfam" id="PF08751"/>
    </source>
</evidence>